<reference evidence="2 3" key="1">
    <citation type="journal article" date="2015" name="Genome Announc.">
        <title>Genome Sequence of Mushroom Soft-Rot Pathogen Janthinobacterium agaricidamnosum.</title>
        <authorList>
            <person name="Graupner K."/>
            <person name="Lackner G."/>
            <person name="Hertweck C."/>
        </authorList>
    </citation>
    <scope>NUCLEOTIDE SEQUENCE [LARGE SCALE GENOMIC DNA]</scope>
    <source>
        <strain evidence="3">NBRC 102515 / DSM 9628</strain>
    </source>
</reference>
<dbReference type="EMBL" id="HG322949">
    <property type="protein sequence ID" value="CDG82624.1"/>
    <property type="molecule type" value="Genomic_DNA"/>
</dbReference>
<proteinExistence type="predicted"/>
<dbReference type="KEGG" id="jag:GJA_1988"/>
<dbReference type="CDD" id="cd00077">
    <property type="entry name" value="HDc"/>
    <property type="match status" value="1"/>
</dbReference>
<sequence>MIKNQLKDKPINNILIRTLQPIGAKRDGFMSQLRGPSFKTASGIPMNTVLTLWHPRLTALASAALDEDGAHDLNHLHRVWRNAAIMLDEHREADALVVMAASYLHDLVNLPKNHPERHLASRKAALLARTQLAQQGFPPEKLAGVSHAIETHSFSAALRPDTIEAKIVQDADRIDALGAVGLARLFYTAGRMGSSLAHDTDPMALHRELDDRAYALDHIENKLAKLPGKMQTEAGKALAQARLSLLTSFRDSFINEWAVSPATP</sequence>
<dbReference type="STRING" id="1349767.GJA_1988"/>
<dbReference type="HOGENOM" id="CLU_036524_3_0_4"/>
<dbReference type="PROSITE" id="PS51831">
    <property type="entry name" value="HD"/>
    <property type="match status" value="1"/>
</dbReference>
<gene>
    <name evidence="2" type="primary">yedJ</name>
    <name evidence="2" type="ORF">GJA_1988</name>
</gene>
<feature type="domain" description="HD" evidence="1">
    <location>
        <begin position="72"/>
        <end position="177"/>
    </location>
</feature>
<accession>W0V1C5</accession>
<dbReference type="PANTHER" id="PTHR33594:SF1">
    <property type="entry name" value="HD_PDEASE DOMAIN-CONTAINING PROTEIN"/>
    <property type="match status" value="1"/>
</dbReference>
<dbReference type="InterPro" id="IPR003607">
    <property type="entry name" value="HD/PDEase_dom"/>
</dbReference>
<evidence type="ECO:0000313" key="3">
    <source>
        <dbReference type="Proteomes" id="UP000027604"/>
    </source>
</evidence>
<dbReference type="Pfam" id="PF01966">
    <property type="entry name" value="HD"/>
    <property type="match status" value="1"/>
</dbReference>
<organism evidence="2 3">
    <name type="scientific">Janthinobacterium agaricidamnosum NBRC 102515 = DSM 9628</name>
    <dbReference type="NCBI Taxonomy" id="1349767"/>
    <lineage>
        <taxon>Bacteria</taxon>
        <taxon>Pseudomonadati</taxon>
        <taxon>Pseudomonadota</taxon>
        <taxon>Betaproteobacteria</taxon>
        <taxon>Burkholderiales</taxon>
        <taxon>Oxalobacteraceae</taxon>
        <taxon>Janthinobacterium</taxon>
    </lineage>
</organism>
<dbReference type="InterPro" id="IPR006674">
    <property type="entry name" value="HD_domain"/>
</dbReference>
<keyword evidence="3" id="KW-1185">Reference proteome</keyword>
<dbReference type="AlphaFoldDB" id="W0V1C5"/>
<dbReference type="Proteomes" id="UP000027604">
    <property type="component" value="Chromosome I"/>
</dbReference>
<dbReference type="SMART" id="SM00471">
    <property type="entry name" value="HDc"/>
    <property type="match status" value="1"/>
</dbReference>
<dbReference type="SUPFAM" id="SSF109604">
    <property type="entry name" value="HD-domain/PDEase-like"/>
    <property type="match status" value="1"/>
</dbReference>
<evidence type="ECO:0000313" key="2">
    <source>
        <dbReference type="EMBL" id="CDG82624.1"/>
    </source>
</evidence>
<dbReference type="PATRIC" id="fig|1349767.4.peg.3755"/>
<evidence type="ECO:0000259" key="1">
    <source>
        <dbReference type="PROSITE" id="PS51831"/>
    </source>
</evidence>
<protein>
    <submittedName>
        <fullName evidence="2">Uncharacterized yedJ domain protein</fullName>
    </submittedName>
</protein>
<name>W0V1C5_9BURK</name>
<dbReference type="eggNOG" id="COG1418">
    <property type="taxonomic scope" value="Bacteria"/>
</dbReference>
<dbReference type="PANTHER" id="PTHR33594">
    <property type="entry name" value="SUPERFAMILY HYDROLASE, PUTATIVE (AFU_ORTHOLOGUE AFUA_1G03035)-RELATED"/>
    <property type="match status" value="1"/>
</dbReference>
<dbReference type="Gene3D" id="1.10.3210.50">
    <property type="match status" value="1"/>
</dbReference>